<gene>
    <name evidence="1" type="ORF">B7R76_01480</name>
</gene>
<evidence type="ECO:0000313" key="1">
    <source>
        <dbReference type="EMBL" id="PNH19584.1"/>
    </source>
</evidence>
<dbReference type="RefSeq" id="WP_012993522.1">
    <property type="nucleotide sequence ID" value="NZ_NBZD01000001.1"/>
</dbReference>
<organism evidence="1 2">
    <name type="scientific">Mageeibacillus indolicus</name>
    <dbReference type="NCBI Taxonomy" id="884684"/>
    <lineage>
        <taxon>Bacteria</taxon>
        <taxon>Bacillati</taxon>
        <taxon>Bacillota</taxon>
        <taxon>Clostridia</taxon>
        <taxon>Eubacteriales</taxon>
        <taxon>Oscillospiraceae</taxon>
        <taxon>Mageeibacillus</taxon>
    </lineage>
</organism>
<dbReference type="Proteomes" id="UP000236394">
    <property type="component" value="Unassembled WGS sequence"/>
</dbReference>
<evidence type="ECO:0008006" key="3">
    <source>
        <dbReference type="Google" id="ProtNLM"/>
    </source>
</evidence>
<dbReference type="AlphaFoldDB" id="A0A2J8B4D2"/>
<sequence>MHLEILVEDKSGGIILAALVNSLLRNYKGEKWTYSIHPHRGVGKVDFSWNEPPKPHTASLLNLLPAKLRAYRKVLSQPGLQCVDEILVVVLDADDNSPDELRSAIRRMGRLFAPEIGLVIGVAVEELEAWALADESALAAAFPDYDRDLYATYKQDAVCGTWETLARIIMPPHQAQQLIAVGYPAVGAYKHYWASALAKNLAAENNRSPSFRKFKNDLYQMMRLIERNNHWQNGGNIV</sequence>
<comment type="caution">
    <text evidence="1">The sequence shown here is derived from an EMBL/GenBank/DDBJ whole genome shotgun (WGS) entry which is preliminary data.</text>
</comment>
<protein>
    <recommendedName>
        <fullName evidence="3">DUF4276 domain-containing protein</fullName>
    </recommendedName>
</protein>
<proteinExistence type="predicted"/>
<reference evidence="2" key="1">
    <citation type="submission" date="2017-04" db="EMBL/GenBank/DDBJ databases">
        <authorList>
            <person name="Bumgarner R.E."/>
            <person name="Fredricks D.N."/>
            <person name="Srinivasan S."/>
        </authorList>
    </citation>
    <scope>NUCLEOTIDE SEQUENCE [LARGE SCALE GENOMIC DNA]</scope>
    <source>
        <strain evidence="2">KA00405</strain>
    </source>
</reference>
<dbReference type="EMBL" id="NBZD01000001">
    <property type="protein sequence ID" value="PNH19584.1"/>
    <property type="molecule type" value="Genomic_DNA"/>
</dbReference>
<dbReference type="OMA" id="DSICGTW"/>
<name>A0A2J8B4D2_9FIRM</name>
<evidence type="ECO:0000313" key="2">
    <source>
        <dbReference type="Proteomes" id="UP000236394"/>
    </source>
</evidence>
<accession>A0A2J8B4D2</accession>